<dbReference type="Gene3D" id="1.10.260.40">
    <property type="entry name" value="lambda repressor-like DNA-binding domains"/>
    <property type="match status" value="1"/>
</dbReference>
<evidence type="ECO:0000313" key="6">
    <source>
        <dbReference type="EMBL" id="CQI89769.1"/>
    </source>
</evidence>
<dbReference type="InterPro" id="IPR028082">
    <property type="entry name" value="Peripla_BP_I"/>
</dbReference>
<evidence type="ECO:0000313" key="5">
    <source>
        <dbReference type="EMBL" id="AJJ10193.1"/>
    </source>
</evidence>
<keyword evidence="1" id="KW-0805">Transcription regulation</keyword>
<dbReference type="GO" id="GO:0003700">
    <property type="term" value="F:DNA-binding transcription factor activity"/>
    <property type="evidence" value="ECO:0007669"/>
    <property type="project" value="TreeGrafter"/>
</dbReference>
<evidence type="ECO:0000313" key="8">
    <source>
        <dbReference type="Proteomes" id="UP000042054"/>
    </source>
</evidence>
<evidence type="ECO:0000256" key="3">
    <source>
        <dbReference type="ARBA" id="ARBA00023163"/>
    </source>
</evidence>
<evidence type="ECO:0000256" key="2">
    <source>
        <dbReference type="ARBA" id="ARBA00023125"/>
    </source>
</evidence>
<organism evidence="6 8">
    <name type="scientific">Yersinia rohdei</name>
    <dbReference type="NCBI Taxonomy" id="29485"/>
    <lineage>
        <taxon>Bacteria</taxon>
        <taxon>Pseudomonadati</taxon>
        <taxon>Pseudomonadota</taxon>
        <taxon>Gammaproteobacteria</taxon>
        <taxon>Enterobacterales</taxon>
        <taxon>Yersiniaceae</taxon>
        <taxon>Yersinia</taxon>
    </lineage>
</organism>
<gene>
    <name evidence="6" type="primary">lacI</name>
    <name evidence="5" type="ORF">CH64_190</name>
    <name evidence="6" type="ORF">ERS008555_01782</name>
</gene>
<dbReference type="InterPro" id="IPR000843">
    <property type="entry name" value="HTH_LacI"/>
</dbReference>
<dbReference type="CDD" id="cd01392">
    <property type="entry name" value="HTH_LacI"/>
    <property type="match status" value="1"/>
</dbReference>
<keyword evidence="7" id="KW-1185">Reference proteome</keyword>
<dbReference type="InterPro" id="IPR010982">
    <property type="entry name" value="Lambda_DNA-bd_dom_sf"/>
</dbReference>
<protein>
    <submittedName>
        <fullName evidence="6">Lac repressor</fullName>
    </submittedName>
    <submittedName>
        <fullName evidence="5">Lactose operon repressor</fullName>
    </submittedName>
</protein>
<dbReference type="STRING" id="29485.CH64_190"/>
<dbReference type="Pfam" id="PF00356">
    <property type="entry name" value="LacI"/>
    <property type="match status" value="1"/>
</dbReference>
<evidence type="ECO:0000313" key="7">
    <source>
        <dbReference type="Proteomes" id="UP000031914"/>
    </source>
</evidence>
<accession>A0A0U1HS86</accession>
<dbReference type="SUPFAM" id="SSF53822">
    <property type="entry name" value="Periplasmic binding protein-like I"/>
    <property type="match status" value="1"/>
</dbReference>
<dbReference type="GO" id="GO:0000976">
    <property type="term" value="F:transcription cis-regulatory region binding"/>
    <property type="evidence" value="ECO:0007669"/>
    <property type="project" value="TreeGrafter"/>
</dbReference>
<dbReference type="Proteomes" id="UP000031914">
    <property type="component" value="Chromosome"/>
</dbReference>
<dbReference type="Pfam" id="PF13377">
    <property type="entry name" value="Peripla_BP_3"/>
    <property type="match status" value="1"/>
</dbReference>
<dbReference type="Gene3D" id="3.40.50.2300">
    <property type="match status" value="2"/>
</dbReference>
<dbReference type="InterPro" id="IPR046335">
    <property type="entry name" value="LacI/GalR-like_sensor"/>
</dbReference>
<dbReference type="SMART" id="SM00354">
    <property type="entry name" value="HTH_LACI"/>
    <property type="match status" value="1"/>
</dbReference>
<reference evidence="5 7" key="1">
    <citation type="journal article" date="2015" name="Genome Announc.">
        <title>Thirty-Two Complete Genome Assemblies of Nine Yersinia Species, Including Y. pestis, Y. pseudotuberculosis, and Y. enterocolitica.</title>
        <authorList>
            <person name="Johnson S.L."/>
            <person name="Daligault H.E."/>
            <person name="Davenport K.W."/>
            <person name="Jaissle J."/>
            <person name="Frey K.G."/>
            <person name="Ladner J.T."/>
            <person name="Broomall S.M."/>
            <person name="Bishop-Lilly K.A."/>
            <person name="Bruce D.C."/>
            <person name="Coyne S.R."/>
            <person name="Gibbons H.S."/>
            <person name="Lo C.C."/>
            <person name="Munk A.C."/>
            <person name="Rosenzweig C.N."/>
            <person name="Koroleva G.I."/>
            <person name="Palacios G.F."/>
            <person name="Redden C.L."/>
            <person name="Xu Y."/>
            <person name="Minogue T.D."/>
            <person name="Chain P.S."/>
        </authorList>
    </citation>
    <scope>NUCLEOTIDE SEQUENCE [LARGE SCALE GENOMIC DNA]</scope>
    <source>
        <strain evidence="5 7">YRA</strain>
    </source>
</reference>
<dbReference type="OrthoDB" id="9798934at2"/>
<evidence type="ECO:0000256" key="1">
    <source>
        <dbReference type="ARBA" id="ARBA00023015"/>
    </source>
</evidence>
<dbReference type="PRINTS" id="PR00036">
    <property type="entry name" value="HTHLACI"/>
</dbReference>
<dbReference type="PANTHER" id="PTHR30146:SF153">
    <property type="entry name" value="LACTOSE OPERON REPRESSOR"/>
    <property type="match status" value="1"/>
</dbReference>
<dbReference type="EMBL" id="CTKE01000007">
    <property type="protein sequence ID" value="CQI89769.1"/>
    <property type="molecule type" value="Genomic_DNA"/>
</dbReference>
<sequence>MKHKSATLDDVALQAGVSYQTVSRVLNHAPHVSPKTRNKVELAMAELNYVPNRVAQQLAGKHSLTLGLATTDLSLHAPSQIAAAIKRKARELGYNVVIAMVDNHSEHACQQAINELLAQRVDGILVNVPLKSKRSQKIAQQCVDTPVLFLDVDPQSTAFSVLFDPKEGAIQGAEHLIALGHQQIVFICGPKEAISAQLRYQGWLQTLNKASLAPQAVYHGEWNARSGYQATTKLITSATPFSAILVANDQMALGVLRALHEHNIEVPAQVSVIGYDDTADSAYFQPPLTTIRQNFRLLGEESVSRLIVRLHHTMTIEPPSESLLLATKLTIRQTTATFNPKVHKSE</sequence>
<evidence type="ECO:0000259" key="4">
    <source>
        <dbReference type="PROSITE" id="PS50932"/>
    </source>
</evidence>
<feature type="domain" description="HTH lacI-type" evidence="4">
    <location>
        <begin position="6"/>
        <end position="60"/>
    </location>
</feature>
<dbReference type="NCBIfam" id="NF007075">
    <property type="entry name" value="PRK09526.1"/>
    <property type="match status" value="1"/>
</dbReference>
<dbReference type="EMBL" id="CP009787">
    <property type="protein sequence ID" value="AJJ10193.1"/>
    <property type="molecule type" value="Genomic_DNA"/>
</dbReference>
<keyword evidence="3" id="KW-0804">Transcription</keyword>
<dbReference type="RefSeq" id="WP_004715378.1">
    <property type="nucleotide sequence ID" value="NZ_CABIHQ010000033.1"/>
</dbReference>
<dbReference type="PROSITE" id="PS00356">
    <property type="entry name" value="HTH_LACI_1"/>
    <property type="match status" value="1"/>
</dbReference>
<name>A0A0U1HS86_YERRO</name>
<dbReference type="PANTHER" id="PTHR30146">
    <property type="entry name" value="LACI-RELATED TRANSCRIPTIONAL REPRESSOR"/>
    <property type="match status" value="1"/>
</dbReference>
<dbReference type="Proteomes" id="UP000042054">
    <property type="component" value="Unassembled WGS sequence"/>
</dbReference>
<dbReference type="SUPFAM" id="SSF47413">
    <property type="entry name" value="lambda repressor-like DNA-binding domains"/>
    <property type="match status" value="1"/>
</dbReference>
<dbReference type="GeneID" id="45565563"/>
<keyword evidence="2" id="KW-0238">DNA-binding</keyword>
<dbReference type="PROSITE" id="PS50932">
    <property type="entry name" value="HTH_LACI_2"/>
    <property type="match status" value="1"/>
</dbReference>
<dbReference type="KEGG" id="yro:CH64_190"/>
<reference evidence="6 8" key="2">
    <citation type="submission" date="2015-03" db="EMBL/GenBank/DDBJ databases">
        <authorList>
            <person name="Murphy D."/>
        </authorList>
    </citation>
    <scope>NUCLEOTIDE SEQUENCE [LARGE SCALE GENOMIC DNA]</scope>
    <source>
        <strain evidence="6 8">68/02</strain>
    </source>
</reference>
<dbReference type="AlphaFoldDB" id="A0A0U1HS86"/>
<dbReference type="CDD" id="cd01574">
    <property type="entry name" value="PBP1_LacI"/>
    <property type="match status" value="1"/>
</dbReference>
<proteinExistence type="predicted"/>